<sequence>MDNKTKPHLFSWIIWGITTSIAFFAIYSSDGDVGSYPVAFASFLCFAIAFMTYKKVGID</sequence>
<feature type="transmembrane region" description="Helical" evidence="1">
    <location>
        <begin position="33"/>
        <end position="53"/>
    </location>
</feature>
<evidence type="ECO:0000313" key="2">
    <source>
        <dbReference type="EMBL" id="SFV71261.1"/>
    </source>
</evidence>
<evidence type="ECO:0000256" key="1">
    <source>
        <dbReference type="SAM" id="Phobius"/>
    </source>
</evidence>
<protein>
    <submittedName>
        <fullName evidence="2">Uncharacterized protein</fullName>
    </submittedName>
</protein>
<keyword evidence="1" id="KW-0812">Transmembrane</keyword>
<proteinExistence type="predicted"/>
<name>A0A1W1D056_9ZZZZ</name>
<accession>A0A1W1D056</accession>
<keyword evidence="1" id="KW-1133">Transmembrane helix</keyword>
<gene>
    <name evidence="2" type="ORF">MNB_SV-13-965</name>
</gene>
<organism evidence="2">
    <name type="scientific">hydrothermal vent metagenome</name>
    <dbReference type="NCBI Taxonomy" id="652676"/>
    <lineage>
        <taxon>unclassified sequences</taxon>
        <taxon>metagenomes</taxon>
        <taxon>ecological metagenomes</taxon>
    </lineage>
</organism>
<reference evidence="2" key="1">
    <citation type="submission" date="2016-10" db="EMBL/GenBank/DDBJ databases">
        <authorList>
            <person name="de Groot N.N."/>
        </authorList>
    </citation>
    <scope>NUCLEOTIDE SEQUENCE</scope>
</reference>
<keyword evidence="1" id="KW-0472">Membrane</keyword>
<dbReference type="AlphaFoldDB" id="A0A1W1D056"/>
<feature type="transmembrane region" description="Helical" evidence="1">
    <location>
        <begin position="9"/>
        <end position="27"/>
    </location>
</feature>
<dbReference type="EMBL" id="FPHM01000220">
    <property type="protein sequence ID" value="SFV71261.1"/>
    <property type="molecule type" value="Genomic_DNA"/>
</dbReference>